<dbReference type="InterPro" id="IPR001455">
    <property type="entry name" value="TusA-like"/>
</dbReference>
<sequence>MPHAAETQTEPHCEPLCDGQATPFADETITEIVDARGLICPLPVLKTRLALSTMQSGQCVQVMATDATSQDDMPVFAELTGHTLRKKTTLHENGQAVFVYLFEAK</sequence>
<evidence type="ECO:0000313" key="3">
    <source>
        <dbReference type="EMBL" id="MPV86623.1"/>
    </source>
</evidence>
<dbReference type="Gene3D" id="3.30.110.40">
    <property type="entry name" value="TusA-like domain"/>
    <property type="match status" value="1"/>
</dbReference>
<proteinExistence type="inferred from homology"/>
<comment type="similarity">
    <text evidence="1">Belongs to the sulfur carrier protein TusA family.</text>
</comment>
<dbReference type="FunCoup" id="A0A6N7EXF4">
    <property type="interactions" value="186"/>
</dbReference>
<accession>A0A6N7EXF4</accession>
<organism evidence="3 4">
    <name type="scientific">Ostreibacterium oceani</name>
    <dbReference type="NCBI Taxonomy" id="2654998"/>
    <lineage>
        <taxon>Bacteria</taxon>
        <taxon>Pseudomonadati</taxon>
        <taxon>Pseudomonadota</taxon>
        <taxon>Gammaproteobacteria</taxon>
        <taxon>Cardiobacteriales</taxon>
        <taxon>Ostreibacteriaceae</taxon>
        <taxon>Ostreibacterium</taxon>
    </lineage>
</organism>
<evidence type="ECO:0000256" key="1">
    <source>
        <dbReference type="ARBA" id="ARBA00008984"/>
    </source>
</evidence>
<dbReference type="SUPFAM" id="SSF64307">
    <property type="entry name" value="SirA-like"/>
    <property type="match status" value="1"/>
</dbReference>
<protein>
    <recommendedName>
        <fullName evidence="2">UPF0033 domain-containing protein</fullName>
    </recommendedName>
</protein>
<reference evidence="3 4" key="1">
    <citation type="submission" date="2019-10" db="EMBL/GenBank/DDBJ databases">
        <title>Cardiobacteriales fam. a chemoheterotrophic member of the order Cardiobacteriales, and proposal of Cardiobacteriales fam. nov.</title>
        <authorList>
            <person name="Wang C."/>
        </authorList>
    </citation>
    <scope>NUCLEOTIDE SEQUENCE [LARGE SCALE GENOMIC DNA]</scope>
    <source>
        <strain evidence="3 4">ML27</strain>
    </source>
</reference>
<dbReference type="Pfam" id="PF01206">
    <property type="entry name" value="TusA"/>
    <property type="match status" value="1"/>
</dbReference>
<dbReference type="PANTHER" id="PTHR33279">
    <property type="entry name" value="SULFUR CARRIER PROTEIN YEDF-RELATED"/>
    <property type="match status" value="1"/>
</dbReference>
<keyword evidence="4" id="KW-1185">Reference proteome</keyword>
<evidence type="ECO:0000259" key="2">
    <source>
        <dbReference type="PROSITE" id="PS01148"/>
    </source>
</evidence>
<dbReference type="InterPro" id="IPR036868">
    <property type="entry name" value="TusA-like_sf"/>
</dbReference>
<name>A0A6N7EXF4_9GAMM</name>
<feature type="domain" description="UPF0033" evidence="2">
    <location>
        <begin position="33"/>
        <end position="57"/>
    </location>
</feature>
<dbReference type="EMBL" id="WHNW01000009">
    <property type="protein sequence ID" value="MPV86623.1"/>
    <property type="molecule type" value="Genomic_DNA"/>
</dbReference>
<dbReference type="AlphaFoldDB" id="A0A6N7EXF4"/>
<dbReference type="Proteomes" id="UP000471298">
    <property type="component" value="Unassembled WGS sequence"/>
</dbReference>
<dbReference type="PANTHER" id="PTHR33279:SF6">
    <property type="entry name" value="SULFUR CARRIER PROTEIN YEDF-RELATED"/>
    <property type="match status" value="1"/>
</dbReference>
<dbReference type="CDD" id="cd00291">
    <property type="entry name" value="SirA_YedF_YeeD"/>
    <property type="match status" value="1"/>
</dbReference>
<evidence type="ECO:0000313" key="4">
    <source>
        <dbReference type="Proteomes" id="UP000471298"/>
    </source>
</evidence>
<dbReference type="PROSITE" id="PS01148">
    <property type="entry name" value="UPF0033"/>
    <property type="match status" value="1"/>
</dbReference>
<comment type="caution">
    <text evidence="3">The sequence shown here is derived from an EMBL/GenBank/DDBJ whole genome shotgun (WGS) entry which is preliminary data.</text>
</comment>
<gene>
    <name evidence="3" type="ORF">GCU85_07785</name>
</gene>
<dbReference type="InParanoid" id="A0A6N7EXF4"/>